<comment type="caution">
    <text evidence="3">The sequence shown here is derived from an EMBL/GenBank/DDBJ whole genome shotgun (WGS) entry which is preliminary data.</text>
</comment>
<dbReference type="InterPro" id="IPR032675">
    <property type="entry name" value="LRR_dom_sf"/>
</dbReference>
<name>A0A4R0RT76_9APHY</name>
<keyword evidence="4" id="KW-1185">Reference proteome</keyword>
<organism evidence="3 4">
    <name type="scientific">Steccherinum ochraceum</name>
    <dbReference type="NCBI Taxonomy" id="92696"/>
    <lineage>
        <taxon>Eukaryota</taxon>
        <taxon>Fungi</taxon>
        <taxon>Dikarya</taxon>
        <taxon>Basidiomycota</taxon>
        <taxon>Agaricomycotina</taxon>
        <taxon>Agaricomycetes</taxon>
        <taxon>Polyporales</taxon>
        <taxon>Steccherinaceae</taxon>
        <taxon>Steccherinum</taxon>
    </lineage>
</organism>
<dbReference type="SUPFAM" id="SSF52047">
    <property type="entry name" value="RNI-like"/>
    <property type="match status" value="1"/>
</dbReference>
<dbReference type="Gene3D" id="3.80.10.10">
    <property type="entry name" value="Ribonuclease Inhibitor"/>
    <property type="match status" value="1"/>
</dbReference>
<feature type="compositionally biased region" description="Acidic residues" evidence="2">
    <location>
        <begin position="597"/>
        <end position="616"/>
    </location>
</feature>
<dbReference type="EMBL" id="RWJN01000019">
    <property type="protein sequence ID" value="TCD70553.1"/>
    <property type="molecule type" value="Genomic_DNA"/>
</dbReference>
<proteinExistence type="predicted"/>
<dbReference type="Proteomes" id="UP000292702">
    <property type="component" value="Unassembled WGS sequence"/>
</dbReference>
<sequence>MNVVRPEELGRPITAKHSLVSPKERLDDKHIIAQLKEELVLLREENQALREEHNRLRLEKDAPFIFQKHENTYRKLPKRQYPTWESLEPGVLKIIFEAAVPPSAFLDPSPRLGPISTWCKAMFMKKALVRVCKLWTQAALPLLYNEVALRRAGQVLAFARTIQSSNLSAASLVRSISFICDIPTPLRRVVICNAAKILRSCSRVISLTFVPDFIGCYSRSLHDQLEHTTMDADVLLSALRDRGPGIQELGYYDWSFSDYPKPLDSVEILPLRLMPAFSNLKSLHLPISKCPWSLDDMRLEALEELTVLLMVSNGVGNHLRAVAAWHMPRLQRVCIRSKVDLQCNCDVLMHLLTLFERHGTHLKELTVVYGIHCDCAIRHTDNRTWTSLASVLDRCPSLTYLVISSLFALAGKDELFEISRRNPGMRVDISCSAHGHEDWYKGNPRWYNYRTVDPKYLASPGILRRLARPASSEPITGEYAMHDIYDSYIVDTTFCLAPPWPSLSSIWTHPAFGPFDDRDKWNWHSARADNHNGAMVDYAFIRGDSTLRPPKGSRVNFSSGGTSVAISEDELDEVVVWHNPHADSDSDYNGPSGSEYEPSDEGDDLSMGSDSDDDDSQGGLSETEPAECDNAATQRELDLEVVGLREELSESVDVELTEEEALEIFSATLDVGCIVYKRSF</sequence>
<keyword evidence="1" id="KW-0175">Coiled coil</keyword>
<evidence type="ECO:0000256" key="1">
    <source>
        <dbReference type="SAM" id="Coils"/>
    </source>
</evidence>
<reference evidence="3 4" key="1">
    <citation type="submission" date="2018-11" db="EMBL/GenBank/DDBJ databases">
        <title>Genome assembly of Steccherinum ochraceum LE-BIN_3174, the white-rot fungus of the Steccherinaceae family (The Residual Polyporoid clade, Polyporales, Basidiomycota).</title>
        <authorList>
            <person name="Fedorova T.V."/>
            <person name="Glazunova O.A."/>
            <person name="Landesman E.O."/>
            <person name="Moiseenko K.V."/>
            <person name="Psurtseva N.V."/>
            <person name="Savinova O.S."/>
            <person name="Shakhova N.V."/>
            <person name="Tyazhelova T.V."/>
            <person name="Vasina D.V."/>
        </authorList>
    </citation>
    <scope>NUCLEOTIDE SEQUENCE [LARGE SCALE GENOMIC DNA]</scope>
    <source>
        <strain evidence="3 4">LE-BIN_3174</strain>
    </source>
</reference>
<evidence type="ECO:0000256" key="2">
    <source>
        <dbReference type="SAM" id="MobiDB-lite"/>
    </source>
</evidence>
<evidence type="ECO:0000313" key="3">
    <source>
        <dbReference type="EMBL" id="TCD70553.1"/>
    </source>
</evidence>
<dbReference type="CDD" id="cd14686">
    <property type="entry name" value="bZIP"/>
    <property type="match status" value="1"/>
</dbReference>
<feature type="coiled-coil region" evidence="1">
    <location>
        <begin position="32"/>
        <end position="59"/>
    </location>
</feature>
<dbReference type="AlphaFoldDB" id="A0A4R0RT76"/>
<evidence type="ECO:0000313" key="4">
    <source>
        <dbReference type="Proteomes" id="UP000292702"/>
    </source>
</evidence>
<accession>A0A4R0RT76</accession>
<protein>
    <submittedName>
        <fullName evidence="3">Uncharacterized protein</fullName>
    </submittedName>
</protein>
<feature type="region of interest" description="Disordered" evidence="2">
    <location>
        <begin position="580"/>
        <end position="633"/>
    </location>
</feature>
<dbReference type="OrthoDB" id="3060996at2759"/>
<gene>
    <name evidence="3" type="ORF">EIP91_002899</name>
</gene>